<accession>A0A3R7ITJ3</accession>
<protein>
    <submittedName>
        <fullName evidence="1">Uncharacterized protein</fullName>
    </submittedName>
</protein>
<organism evidence="1 2">
    <name type="scientific">Alicycliphilus denitrificans</name>
    <dbReference type="NCBI Taxonomy" id="179636"/>
    <lineage>
        <taxon>Bacteria</taxon>
        <taxon>Pseudomonadati</taxon>
        <taxon>Pseudomonadota</taxon>
        <taxon>Betaproteobacteria</taxon>
        <taxon>Burkholderiales</taxon>
        <taxon>Comamonadaceae</taxon>
        <taxon>Alicycliphilus</taxon>
    </lineage>
</organism>
<proteinExistence type="predicted"/>
<dbReference type="RefSeq" id="WP_094438600.1">
    <property type="nucleotide sequence ID" value="NZ_NKDB02000002.1"/>
</dbReference>
<dbReference type="Gene3D" id="3.40.50.300">
    <property type="entry name" value="P-loop containing nucleotide triphosphate hydrolases"/>
    <property type="match status" value="1"/>
</dbReference>
<sequence>MAAPAPPAPLWFHLLAGPNGAGKSTLYRALVREGILGPPLEFVNADLHERDHLQHLADPLQRSQAARVWADGRRAALLAARQPFASETVFSHPSKLELIASAQRQGYTVALHVVALDDPQRLLGRVAQRVREGGHPVPPERILARYPRTMALLAQAVRLADVAYLYDAVDTGAGGPRLVAVRSGAGTIEPAGSLPAWARAMLGR</sequence>
<dbReference type="InterPro" id="IPR027417">
    <property type="entry name" value="P-loop_NTPase"/>
</dbReference>
<dbReference type="Pfam" id="PF13671">
    <property type="entry name" value="AAA_33"/>
    <property type="match status" value="1"/>
</dbReference>
<dbReference type="PANTHER" id="PTHR39206">
    <property type="entry name" value="SLL8004 PROTEIN"/>
    <property type="match status" value="1"/>
</dbReference>
<dbReference type="PANTHER" id="PTHR39206:SF1">
    <property type="entry name" value="SLL8004 PROTEIN"/>
    <property type="match status" value="1"/>
</dbReference>
<comment type="caution">
    <text evidence="1">The sequence shown here is derived from an EMBL/GenBank/DDBJ whole genome shotgun (WGS) entry which is preliminary data.</text>
</comment>
<dbReference type="Proteomes" id="UP000216225">
    <property type="component" value="Unassembled WGS sequence"/>
</dbReference>
<name>A0A3R7ITJ3_9BURK</name>
<reference evidence="1 2" key="1">
    <citation type="submission" date="2018-09" db="EMBL/GenBank/DDBJ databases">
        <title>Genome comparison of Alicycliphilus sp. BQ1, a polyurethanolytic bacterium, with its closest phylogenetic relatives Alicycliphilus denitrificans BC and K601, unable to attack polyurethane.</title>
        <authorList>
            <person name="Loza-Tavera H."/>
            <person name="Lozano L."/>
            <person name="Cevallos M."/>
            <person name="Maya-Lucas O."/>
            <person name="Garcia-Mena J."/>
            <person name="Hernandez J."/>
        </authorList>
    </citation>
    <scope>NUCLEOTIDE SEQUENCE [LARGE SCALE GENOMIC DNA]</scope>
    <source>
        <strain evidence="1 2">BQ1</strain>
    </source>
</reference>
<evidence type="ECO:0000313" key="2">
    <source>
        <dbReference type="Proteomes" id="UP000216225"/>
    </source>
</evidence>
<dbReference type="SUPFAM" id="SSF52540">
    <property type="entry name" value="P-loop containing nucleoside triphosphate hydrolases"/>
    <property type="match status" value="1"/>
</dbReference>
<dbReference type="AlphaFoldDB" id="A0A3R7ITJ3"/>
<gene>
    <name evidence="1" type="ORF">CE154_013885</name>
</gene>
<dbReference type="EMBL" id="NKDB02000002">
    <property type="protein sequence ID" value="RKJ97079.1"/>
    <property type="molecule type" value="Genomic_DNA"/>
</dbReference>
<evidence type="ECO:0000313" key="1">
    <source>
        <dbReference type="EMBL" id="RKJ97079.1"/>
    </source>
</evidence>